<dbReference type="InterPro" id="IPR008869">
    <property type="entry name" value="MlaC/ttg2D"/>
</dbReference>
<dbReference type="Gene3D" id="1.10.10.640">
    <property type="entry name" value="phospholipid-binding protein"/>
    <property type="match status" value="1"/>
</dbReference>
<reference evidence="2 3" key="1">
    <citation type="submission" date="2020-08" db="EMBL/GenBank/DDBJ databases">
        <title>Genome sequencing of Purple Non-Sulfur Bacteria from various extreme environments.</title>
        <authorList>
            <person name="Mayer M."/>
        </authorList>
    </citation>
    <scope>NUCLEOTIDE SEQUENCE [LARGE SCALE GENOMIC DNA]</scope>
    <source>
        <strain evidence="2 3">2761</strain>
    </source>
</reference>
<accession>A0A840G4R9</accession>
<evidence type="ECO:0000256" key="1">
    <source>
        <dbReference type="SAM" id="SignalP"/>
    </source>
</evidence>
<comment type="caution">
    <text evidence="2">The sequence shown here is derived from an EMBL/GenBank/DDBJ whole genome shotgun (WGS) entry which is preliminary data.</text>
</comment>
<dbReference type="Gene3D" id="3.10.450.50">
    <property type="match status" value="1"/>
</dbReference>
<sequence length="213" mass="23733">MKALVSRVVTFCFGLSMFVALPALAQQAAPDALIKHVTEDVLVVVRADRDIQSGNTKKAIDLVETKVLPHFNFQRMTSLAVGRDWSKATPEQKKRLSDEFRTLLVRTYSNALTAYRNQTVAYKPLKFTDADTDVVVKTEILQPGNKPVQLDYALEKQADGWKVYDVIVGGISLVTNYRDTFRQEVSAAGIDGLIQMLVTKNRQLEAGKSADKK</sequence>
<keyword evidence="3" id="KW-1185">Reference proteome</keyword>
<dbReference type="OrthoDB" id="9798905at2"/>
<gene>
    <name evidence="2" type="ORF">GGD90_001268</name>
</gene>
<organism evidence="2 3">
    <name type="scientific">Rhodocyclus tenuis</name>
    <name type="common">Rhodospirillum tenue</name>
    <dbReference type="NCBI Taxonomy" id="1066"/>
    <lineage>
        <taxon>Bacteria</taxon>
        <taxon>Pseudomonadati</taxon>
        <taxon>Pseudomonadota</taxon>
        <taxon>Betaproteobacteria</taxon>
        <taxon>Rhodocyclales</taxon>
        <taxon>Rhodocyclaceae</taxon>
        <taxon>Rhodocyclus</taxon>
    </lineage>
</organism>
<dbReference type="EMBL" id="JACIGE010000003">
    <property type="protein sequence ID" value="MBB4246905.1"/>
    <property type="molecule type" value="Genomic_DNA"/>
</dbReference>
<evidence type="ECO:0000313" key="2">
    <source>
        <dbReference type="EMBL" id="MBB4246905.1"/>
    </source>
</evidence>
<dbReference type="RefSeq" id="WP_153115401.1">
    <property type="nucleotide sequence ID" value="NZ_JACIGE010000003.1"/>
</dbReference>
<feature type="signal peptide" evidence="1">
    <location>
        <begin position="1"/>
        <end position="25"/>
    </location>
</feature>
<dbReference type="PANTHER" id="PTHR36573:SF1">
    <property type="entry name" value="INTERMEMBRANE PHOSPHOLIPID TRANSPORT SYSTEM BINDING PROTEIN MLAC"/>
    <property type="match status" value="1"/>
</dbReference>
<name>A0A840G4R9_RHOTE</name>
<keyword evidence="1" id="KW-0732">Signal</keyword>
<feature type="chain" id="PRO_5032482318" evidence="1">
    <location>
        <begin position="26"/>
        <end position="213"/>
    </location>
</feature>
<protein>
    <submittedName>
        <fullName evidence="2">Phospholipid transport system substrate-binding protein</fullName>
    </submittedName>
</protein>
<dbReference type="AlphaFoldDB" id="A0A840G4R9"/>
<dbReference type="Proteomes" id="UP000587070">
    <property type="component" value="Unassembled WGS sequence"/>
</dbReference>
<dbReference type="PANTHER" id="PTHR36573">
    <property type="entry name" value="INTERMEMBRANE PHOSPHOLIPID TRANSPORT SYSTEM BINDING PROTEIN MLAC"/>
    <property type="match status" value="1"/>
</dbReference>
<dbReference type="Pfam" id="PF05494">
    <property type="entry name" value="MlaC"/>
    <property type="match status" value="1"/>
</dbReference>
<evidence type="ECO:0000313" key="3">
    <source>
        <dbReference type="Proteomes" id="UP000587070"/>
    </source>
</evidence>
<dbReference type="PIRSF" id="PIRSF004649">
    <property type="entry name" value="MlaC"/>
    <property type="match status" value="1"/>
</dbReference>
<proteinExistence type="predicted"/>